<dbReference type="PATRIC" id="fig|1430899.3.peg.1014"/>
<proteinExistence type="inferred from homology"/>
<dbReference type="Proteomes" id="UP000052258">
    <property type="component" value="Unassembled WGS sequence"/>
</dbReference>
<dbReference type="RefSeq" id="WP_007474138.1">
    <property type="nucleotide sequence ID" value="NZ_KQ130613.1"/>
</dbReference>
<dbReference type="Pfam" id="PF13350">
    <property type="entry name" value="Y_phosphatase3"/>
    <property type="match status" value="1"/>
</dbReference>
<dbReference type="Gene3D" id="3.90.190.10">
    <property type="entry name" value="Protein tyrosine phosphatase superfamily"/>
    <property type="match status" value="1"/>
</dbReference>
<evidence type="ECO:0000256" key="3">
    <source>
        <dbReference type="SAM" id="SignalP"/>
    </source>
</evidence>
<comment type="caution">
    <text evidence="4">The sequence shown here is derived from an EMBL/GenBank/DDBJ whole genome shotgun (WGS) entry which is preliminary data.</text>
</comment>
<comment type="similarity">
    <text evidence="1">Belongs to the protein-tyrosine phosphatase family.</text>
</comment>
<dbReference type="EMBL" id="AZHO01000011">
    <property type="protein sequence ID" value="KMT60057.1"/>
    <property type="molecule type" value="Genomic_DNA"/>
</dbReference>
<evidence type="ECO:0000256" key="2">
    <source>
        <dbReference type="SAM" id="MobiDB-lite"/>
    </source>
</evidence>
<feature type="chain" id="PRO_5039286792" evidence="3">
    <location>
        <begin position="25"/>
        <end position="299"/>
    </location>
</feature>
<protein>
    <submittedName>
        <fullName evidence="4">Protein-tyrosine phosphatase</fullName>
    </submittedName>
</protein>
<dbReference type="OrthoDB" id="1188001at2"/>
<sequence length="299" mass="33035">MKKWMKVTGISVVSASLLLAGCQAEENAKADSKNAILEEKVVPGKQIALEGAINVRDLGGYKTEDGKTIKPHRLIRSAELYTITGNDIAKLKKTYQLKQIVDFRTDSEVDKKPDPPIQNVKNTHDSVMKDNGASTSTEDLIKSLSKMDNPESFLIEANKSFVTDENSRKAYKKFFDILLENKEGAVLWHCTAGKDRAGFGTALVLSALGVPKDKVTEDYLLSNKYRADENEKAVQAVLAETKNQQAADGMKAVMEVRESYLNAAFDEIDKKYGSLDAFLKDGLGLTKSDINKLKSMYLV</sequence>
<dbReference type="PANTHER" id="PTHR31126:SF1">
    <property type="entry name" value="TYROSINE SPECIFIC PROTEIN PHOSPHATASES DOMAIN-CONTAINING PROTEIN"/>
    <property type="match status" value="1"/>
</dbReference>
<evidence type="ECO:0000256" key="1">
    <source>
        <dbReference type="ARBA" id="ARBA00009580"/>
    </source>
</evidence>
<name>A0A0J8GBK2_9LIST</name>
<evidence type="ECO:0000313" key="5">
    <source>
        <dbReference type="Proteomes" id="UP000052258"/>
    </source>
</evidence>
<dbReference type="SUPFAM" id="SSF52799">
    <property type="entry name" value="(Phosphotyrosine protein) phosphatases II"/>
    <property type="match status" value="1"/>
</dbReference>
<keyword evidence="5" id="KW-1185">Reference proteome</keyword>
<organism evidence="4 5">
    <name type="scientific">Listeria fleischmannii 1991</name>
    <dbReference type="NCBI Taxonomy" id="1430899"/>
    <lineage>
        <taxon>Bacteria</taxon>
        <taxon>Bacillati</taxon>
        <taxon>Bacillota</taxon>
        <taxon>Bacilli</taxon>
        <taxon>Bacillales</taxon>
        <taxon>Listeriaceae</taxon>
        <taxon>Listeria</taxon>
    </lineage>
</organism>
<dbReference type="PANTHER" id="PTHR31126">
    <property type="entry name" value="TYROSINE-PROTEIN PHOSPHATASE"/>
    <property type="match status" value="1"/>
</dbReference>
<reference evidence="4 5" key="1">
    <citation type="journal article" date="2015" name="Genome Biol. Evol.">
        <title>Comparative Genomics of Listeria Sensu Lato: Genus-Wide Differences in Evolutionary Dynamics and the Progressive Gain of Complex, Potentially Pathogenicity-Related Traits through Lateral Gene Transfer.</title>
        <authorList>
            <person name="Chiara M."/>
            <person name="Caruso M."/>
            <person name="D'Erchia A.M."/>
            <person name="Manzari C."/>
            <person name="Fraccalvieri R."/>
            <person name="Goffredo E."/>
            <person name="Latorre L."/>
            <person name="Miccolupo A."/>
            <person name="Padalino I."/>
            <person name="Santagada G."/>
            <person name="Chiocco D."/>
            <person name="Pesole G."/>
            <person name="Horner D.S."/>
            <person name="Parisi A."/>
        </authorList>
    </citation>
    <scope>NUCLEOTIDE SEQUENCE [LARGE SCALE GENOMIC DNA]</scope>
    <source>
        <strain evidence="4 5">1991</strain>
    </source>
</reference>
<dbReference type="PROSITE" id="PS51257">
    <property type="entry name" value="PROKAR_LIPOPROTEIN"/>
    <property type="match status" value="1"/>
</dbReference>
<accession>A0A0J8GBK2</accession>
<feature type="signal peptide" evidence="3">
    <location>
        <begin position="1"/>
        <end position="24"/>
    </location>
</feature>
<evidence type="ECO:0000313" key="4">
    <source>
        <dbReference type="EMBL" id="KMT60057.1"/>
    </source>
</evidence>
<dbReference type="AlphaFoldDB" id="A0A0J8GBK2"/>
<keyword evidence="3" id="KW-0732">Signal</keyword>
<dbReference type="InterPro" id="IPR026893">
    <property type="entry name" value="Tyr/Ser_Pase_IphP-type"/>
</dbReference>
<gene>
    <name evidence="4" type="ORF">X560_0983</name>
</gene>
<dbReference type="GO" id="GO:0004721">
    <property type="term" value="F:phosphoprotein phosphatase activity"/>
    <property type="evidence" value="ECO:0007669"/>
    <property type="project" value="InterPro"/>
</dbReference>
<feature type="region of interest" description="Disordered" evidence="2">
    <location>
        <begin position="108"/>
        <end position="133"/>
    </location>
</feature>
<dbReference type="InterPro" id="IPR029021">
    <property type="entry name" value="Prot-tyrosine_phosphatase-like"/>
</dbReference>